<accession>A0A814E531</accession>
<dbReference type="EMBL" id="CAJNOR010000622">
    <property type="protein sequence ID" value="CAF0964795.1"/>
    <property type="molecule type" value="Genomic_DNA"/>
</dbReference>
<evidence type="ECO:0000256" key="1">
    <source>
        <dbReference type="ARBA" id="ARBA00008535"/>
    </source>
</evidence>
<keyword evidence="2" id="KW-0547">Nucleotide-binding</keyword>
<organism evidence="5 7">
    <name type="scientific">Adineta ricciae</name>
    <name type="common">Rotifer</name>
    <dbReference type="NCBI Taxonomy" id="249248"/>
    <lineage>
        <taxon>Eukaryota</taxon>
        <taxon>Metazoa</taxon>
        <taxon>Spiralia</taxon>
        <taxon>Gnathifera</taxon>
        <taxon>Rotifera</taxon>
        <taxon>Eurotatoria</taxon>
        <taxon>Bdelloidea</taxon>
        <taxon>Adinetida</taxon>
        <taxon>Adinetidae</taxon>
        <taxon>Adineta</taxon>
    </lineage>
</organism>
<protein>
    <recommendedName>
        <fullName evidence="4">AIG1-type G domain-containing protein</fullName>
    </recommendedName>
</protein>
<evidence type="ECO:0000256" key="3">
    <source>
        <dbReference type="SAM" id="Coils"/>
    </source>
</evidence>
<gene>
    <name evidence="6" type="ORF">EDS130_LOCUS40740</name>
    <name evidence="5" type="ORF">XAT740_LOCUS11347</name>
</gene>
<dbReference type="InterPro" id="IPR006703">
    <property type="entry name" value="G_AIG1"/>
</dbReference>
<dbReference type="AlphaFoldDB" id="A0A814E531"/>
<evidence type="ECO:0000313" key="6">
    <source>
        <dbReference type="EMBL" id="CAF1470153.1"/>
    </source>
</evidence>
<dbReference type="Proteomes" id="UP000663852">
    <property type="component" value="Unassembled WGS sequence"/>
</dbReference>
<reference evidence="5" key="1">
    <citation type="submission" date="2021-02" db="EMBL/GenBank/DDBJ databases">
        <authorList>
            <person name="Nowell W R."/>
        </authorList>
    </citation>
    <scope>NUCLEOTIDE SEQUENCE</scope>
</reference>
<dbReference type="GO" id="GO:0005525">
    <property type="term" value="F:GTP binding"/>
    <property type="evidence" value="ECO:0007669"/>
    <property type="project" value="InterPro"/>
</dbReference>
<dbReference type="EMBL" id="CAJNOJ010000503">
    <property type="protein sequence ID" value="CAF1470153.1"/>
    <property type="molecule type" value="Genomic_DNA"/>
</dbReference>
<proteinExistence type="inferred from homology"/>
<feature type="coiled-coil region" evidence="3">
    <location>
        <begin position="210"/>
        <end position="248"/>
    </location>
</feature>
<evidence type="ECO:0000313" key="5">
    <source>
        <dbReference type="EMBL" id="CAF0964795.1"/>
    </source>
</evidence>
<sequence>MMISQETRDIYALIIVGNSGVGKSVLGNIILGRQYFKHDFSARSVTHQTESIICQLGDKYYRIYNVPGLIEGDEERIALNRREVSRAFEEQTEHSLVIIYVFGHQNGRIRNEDVVTFRAIHNAYTFSPDSLITVVNGLSPDRPSTYDKETQATLIGLLGMQPGRICFINHLKLDGTQEADVRTCLIDTILSVRPEVHTKNNDMNLMIEGVRGLEAALNKLQIEVESERHEHEAVIASMEREYEATQRLLTLRRLFGQAKANLRRLESFREQQEHLIYMLGQWEAEEIVYADHPSSDHFILARTNKQDAEEELAKNLTTQHQIDVALNVCRGDIEQICYELGQIYNGNLDREYYILFDNLRFDSTIVNVKHSFLNDLYKFTCHHFGDID</sequence>
<comment type="caution">
    <text evidence="5">The sequence shown here is derived from an EMBL/GenBank/DDBJ whole genome shotgun (WGS) entry which is preliminary data.</text>
</comment>
<evidence type="ECO:0000256" key="2">
    <source>
        <dbReference type="ARBA" id="ARBA00022741"/>
    </source>
</evidence>
<dbReference type="Proteomes" id="UP000663828">
    <property type="component" value="Unassembled WGS sequence"/>
</dbReference>
<dbReference type="SUPFAM" id="SSF52540">
    <property type="entry name" value="P-loop containing nucleoside triphosphate hydrolases"/>
    <property type="match status" value="1"/>
</dbReference>
<comment type="similarity">
    <text evidence="1">Belongs to the TRAFAC class TrmE-Era-EngA-EngB-Septin-like GTPase superfamily. AIG1/Toc34/Toc159-like paraseptin GTPase family. IAN subfamily.</text>
</comment>
<evidence type="ECO:0000259" key="4">
    <source>
        <dbReference type="Pfam" id="PF04548"/>
    </source>
</evidence>
<keyword evidence="3" id="KW-0175">Coiled coil</keyword>
<keyword evidence="7" id="KW-1185">Reference proteome</keyword>
<name>A0A814E531_ADIRI</name>
<dbReference type="OrthoDB" id="5985928at2759"/>
<dbReference type="InterPro" id="IPR027417">
    <property type="entry name" value="P-loop_NTPase"/>
</dbReference>
<feature type="domain" description="AIG1-type G" evidence="4">
    <location>
        <begin position="13"/>
        <end position="200"/>
    </location>
</feature>
<dbReference type="Gene3D" id="3.40.50.300">
    <property type="entry name" value="P-loop containing nucleotide triphosphate hydrolases"/>
    <property type="match status" value="1"/>
</dbReference>
<dbReference type="Pfam" id="PF04548">
    <property type="entry name" value="AIG1"/>
    <property type="match status" value="1"/>
</dbReference>
<evidence type="ECO:0000313" key="7">
    <source>
        <dbReference type="Proteomes" id="UP000663828"/>
    </source>
</evidence>